<feature type="region of interest" description="Disordered" evidence="6">
    <location>
        <begin position="1"/>
        <end position="31"/>
    </location>
</feature>
<evidence type="ECO:0000313" key="7">
    <source>
        <dbReference type="EMBL" id="NYZ22348.1"/>
    </source>
</evidence>
<reference evidence="7 8" key="1">
    <citation type="submission" date="2020-05" db="EMBL/GenBank/DDBJ databases">
        <title>Azospirillum oleiclasticum sp. nov, a nitrogen-fixing and heavy crude oil-emulsifying bacterium isolated from the crude oil of Yumen Oilfield.</title>
        <authorList>
            <person name="Wu D."/>
            <person name="Cai M."/>
            <person name="Zhang X."/>
        </authorList>
    </citation>
    <scope>NUCLEOTIDE SEQUENCE [LARGE SCALE GENOMIC DNA]</scope>
    <source>
        <strain evidence="7 8">ROY-1-1-2</strain>
    </source>
</reference>
<evidence type="ECO:0000256" key="6">
    <source>
        <dbReference type="SAM" id="MobiDB-lite"/>
    </source>
</evidence>
<feature type="compositionally biased region" description="Polar residues" evidence="6">
    <location>
        <begin position="12"/>
        <end position="28"/>
    </location>
</feature>
<evidence type="ECO:0000313" key="8">
    <source>
        <dbReference type="Proteomes" id="UP000584642"/>
    </source>
</evidence>
<dbReference type="InterPro" id="IPR059216">
    <property type="entry name" value="LeuA_carph_isopro_dom"/>
</dbReference>
<comment type="caution">
    <text evidence="7">The sequence shown here is derived from an EMBL/GenBank/DDBJ whole genome shotgun (WGS) entry which is preliminary data.</text>
</comment>
<feature type="region of interest" description="Disordered" evidence="6">
    <location>
        <begin position="138"/>
        <end position="159"/>
    </location>
</feature>
<gene>
    <name evidence="7" type="ORF">HND93_21770</name>
</gene>
<dbReference type="Pfam" id="PF09731">
    <property type="entry name" value="Mitofilin"/>
    <property type="match status" value="1"/>
</dbReference>
<keyword evidence="4" id="KW-0472">Membrane</keyword>
<evidence type="ECO:0000256" key="3">
    <source>
        <dbReference type="ARBA" id="ARBA00022989"/>
    </source>
</evidence>
<keyword evidence="5" id="KW-0175">Coiled coil</keyword>
<dbReference type="PANTHER" id="PTHR15415:SF7">
    <property type="entry name" value="MICOS COMPLEX SUBUNIT MIC60"/>
    <property type="match status" value="1"/>
</dbReference>
<evidence type="ECO:0000256" key="1">
    <source>
        <dbReference type="ARBA" id="ARBA00004370"/>
    </source>
</evidence>
<accession>A0ABX2TDK0</accession>
<evidence type="ECO:0000256" key="4">
    <source>
        <dbReference type="ARBA" id="ARBA00023136"/>
    </source>
</evidence>
<dbReference type="Proteomes" id="UP000584642">
    <property type="component" value="Unassembled WGS sequence"/>
</dbReference>
<evidence type="ECO:0008006" key="9">
    <source>
        <dbReference type="Google" id="ProtNLM"/>
    </source>
</evidence>
<keyword evidence="8" id="KW-1185">Reference proteome</keyword>
<comment type="subcellular location">
    <subcellularLocation>
        <location evidence="1">Membrane</location>
    </subcellularLocation>
</comment>
<dbReference type="EMBL" id="JABFDB010000016">
    <property type="protein sequence ID" value="NYZ22348.1"/>
    <property type="molecule type" value="Genomic_DNA"/>
</dbReference>
<dbReference type="Gene3D" id="1.20.1270.70">
    <property type="entry name" value="Designed single chain three-helix bundle"/>
    <property type="match status" value="1"/>
</dbReference>
<evidence type="ECO:0000256" key="5">
    <source>
        <dbReference type="SAM" id="Coils"/>
    </source>
</evidence>
<sequence length="534" mass="54896">MTPRPGSDTPDQDPNGQQGPNESAQTPGGTAVERIIERFGGIRPMAHKLDIPVTTVQGWKKRGAIPLNRHPDLRSAAVRHGIALDESELDAATPSEERPAGAATGVYDPVSELQPAAVEPTPGRAAVDGGSAAERVIEDEPVVASPPPPPPVDERRSGGSGFATVVSVLALIAAGAALTQPWWMPQTPPAPTVAPATVQALDQRLGQIDQRVQQLASRPAATGDAAAQLQPLADRIGALEQRVQQAAQAQPGQDQPAQAAVDLAPLESRLAALEQRPAPEAPAQPPEDPRVAGLADTLASVQKSVDGVQQRLQQVGGTAETAQRLAQEVDGLKQQLASLQKDLQARRDASTAAEALVLAAGQLRAALAGSQPFQSELQAVRQLGVNDTQVAQALDSIAPFAPKGVPTRPTLTDRFSTLASDIVRAANKGNGTNWLDQVGGTLSTLVTVRQQGAGVVGDSAQAIVARTEAALQEGNLAQAVKEASALQGPAAEAASGWLADAKARLAADEAARQIGARSIALLGASAGAQKGAAQ</sequence>
<keyword evidence="2" id="KW-0812">Transmembrane</keyword>
<dbReference type="InterPro" id="IPR010982">
    <property type="entry name" value="Lambda_DNA-bd_dom_sf"/>
</dbReference>
<name>A0ABX2TDK0_9PROT</name>
<dbReference type="PANTHER" id="PTHR15415">
    <property type="entry name" value="MITOFILIN"/>
    <property type="match status" value="1"/>
</dbReference>
<protein>
    <recommendedName>
        <fullName evidence="9">Inner membrane protein</fullName>
    </recommendedName>
</protein>
<dbReference type="Gene3D" id="1.10.260.40">
    <property type="entry name" value="lambda repressor-like DNA-binding domains"/>
    <property type="match status" value="1"/>
</dbReference>
<proteinExistence type="predicted"/>
<feature type="coiled-coil region" evidence="5">
    <location>
        <begin position="322"/>
        <end position="349"/>
    </location>
</feature>
<dbReference type="NCBIfam" id="NF046037">
    <property type="entry name" value="carphisopro"/>
    <property type="match status" value="1"/>
</dbReference>
<dbReference type="RefSeq" id="WP_180284112.1">
    <property type="nucleotide sequence ID" value="NZ_JABFDB010000016.1"/>
</dbReference>
<evidence type="ECO:0000256" key="2">
    <source>
        <dbReference type="ARBA" id="ARBA00022692"/>
    </source>
</evidence>
<keyword evidence="3" id="KW-1133">Transmembrane helix</keyword>
<dbReference type="InterPro" id="IPR019133">
    <property type="entry name" value="MIC60"/>
</dbReference>
<organism evidence="7 8">
    <name type="scientific">Azospirillum oleiclasticum</name>
    <dbReference type="NCBI Taxonomy" id="2735135"/>
    <lineage>
        <taxon>Bacteria</taxon>
        <taxon>Pseudomonadati</taxon>
        <taxon>Pseudomonadota</taxon>
        <taxon>Alphaproteobacteria</taxon>
        <taxon>Rhodospirillales</taxon>
        <taxon>Azospirillaceae</taxon>
        <taxon>Azospirillum</taxon>
    </lineage>
</organism>